<keyword evidence="2" id="KW-0732">Signal</keyword>
<evidence type="ECO:0000313" key="4">
    <source>
        <dbReference type="Proteomes" id="UP000526501"/>
    </source>
</evidence>
<feature type="compositionally biased region" description="Low complexity" evidence="1">
    <location>
        <begin position="298"/>
        <end position="307"/>
    </location>
</feature>
<comment type="caution">
    <text evidence="3">The sequence shown here is derived from an EMBL/GenBank/DDBJ whole genome shotgun (WGS) entry which is preliminary data.</text>
</comment>
<protein>
    <submittedName>
        <fullName evidence="3">DUF839 domain-containing protein</fullName>
    </submittedName>
</protein>
<evidence type="ECO:0000256" key="2">
    <source>
        <dbReference type="SAM" id="SignalP"/>
    </source>
</evidence>
<proteinExistence type="predicted"/>
<accession>A0A7X1EBE2</accession>
<gene>
    <name evidence="3" type="ORF">H5P27_16815</name>
</gene>
<feature type="region of interest" description="Disordered" evidence="1">
    <location>
        <begin position="287"/>
        <end position="324"/>
    </location>
</feature>
<dbReference type="InterPro" id="IPR008557">
    <property type="entry name" value="PhoX"/>
</dbReference>
<name>A0A7X1EBE2_9BACT</name>
<dbReference type="PANTHER" id="PTHR35399">
    <property type="entry name" value="SLR8030 PROTEIN"/>
    <property type="match status" value="1"/>
</dbReference>
<feature type="signal peptide" evidence="2">
    <location>
        <begin position="1"/>
        <end position="30"/>
    </location>
</feature>
<reference evidence="3 4" key="1">
    <citation type="submission" date="2020-07" db="EMBL/GenBank/DDBJ databases">
        <authorList>
            <person name="Feng X."/>
        </authorList>
    </citation>
    <scope>NUCLEOTIDE SEQUENCE [LARGE SCALE GENOMIC DNA]</scope>
    <source>
        <strain evidence="3 4">JCM23202</strain>
    </source>
</reference>
<dbReference type="PANTHER" id="PTHR35399:SF2">
    <property type="entry name" value="DUF839 DOMAIN-CONTAINING PROTEIN"/>
    <property type="match status" value="1"/>
</dbReference>
<organism evidence="3 4">
    <name type="scientific">Pelagicoccus albus</name>
    <dbReference type="NCBI Taxonomy" id="415222"/>
    <lineage>
        <taxon>Bacteria</taxon>
        <taxon>Pseudomonadati</taxon>
        <taxon>Verrucomicrobiota</taxon>
        <taxon>Opitutia</taxon>
        <taxon>Puniceicoccales</taxon>
        <taxon>Pelagicoccaceae</taxon>
        <taxon>Pelagicoccus</taxon>
    </lineage>
</organism>
<evidence type="ECO:0000256" key="1">
    <source>
        <dbReference type="SAM" id="MobiDB-lite"/>
    </source>
</evidence>
<sequence length="516" mass="56258">MNSSKVSVSKRAFAYASAASALAFAAPAFAGGSDVWFTPLTESATVLSPNDVAELMEPWIAPSGLMQVNLVSLHEVEDQVLSPLQSIVRVPAGNSSSMFDMMAYDDTGDFLFIPHETPFGAGVSRHDIHGRSTETLFNGDGGGNDGDWSNDWGAFDPCRFTPNGTLFLAEEWTGEGRVMEVLNPFAAPEDIAVRELDSIANVAHEGINFSLQDPRVIYYIDEWNSGSIYKFVMKRAGDYTRGQTFVLKVDAYEGDPAEYWNEGTNVDAARTGVATWVPLTDRRGNVLSGITDPFRNGPTTDPRTDPTVRGGRPAADDVNATPYGRPEDMEVAELANGNEVLYICMTSEQTVYSIEILSKEKAIVGKLVDGSVTPKNVGFAPTTAVLNSPDNLAQDAAGNIYIIEDAPNGSSTGGDIWFARDVDNDGVAESLDHFLSLQVDGSEATGMIFNPTKPTEFVVAVQHPDSTNLDSVPEGLGDSVWKFEISDSEFDRAVQIKQLKDYWKRRKSPFWGKLWW</sequence>
<feature type="chain" id="PRO_5031339631" evidence="2">
    <location>
        <begin position="31"/>
        <end position="516"/>
    </location>
</feature>
<dbReference type="AlphaFoldDB" id="A0A7X1EBE2"/>
<dbReference type="RefSeq" id="WP_185661586.1">
    <property type="nucleotide sequence ID" value="NZ_CAWPOO010000013.1"/>
</dbReference>
<dbReference type="EMBL" id="JACHVC010000013">
    <property type="protein sequence ID" value="MBC2607717.1"/>
    <property type="molecule type" value="Genomic_DNA"/>
</dbReference>
<keyword evidence="4" id="KW-1185">Reference proteome</keyword>
<evidence type="ECO:0000313" key="3">
    <source>
        <dbReference type="EMBL" id="MBC2607717.1"/>
    </source>
</evidence>
<dbReference type="Pfam" id="PF05787">
    <property type="entry name" value="PhoX"/>
    <property type="match status" value="1"/>
</dbReference>
<dbReference type="Proteomes" id="UP000526501">
    <property type="component" value="Unassembled WGS sequence"/>
</dbReference>